<dbReference type="InterPro" id="IPR044059">
    <property type="entry name" value="Csn1/TTC4_wheel"/>
</dbReference>
<dbReference type="AlphaFoldDB" id="A0A8H5F3S9"/>
<protein>
    <recommendedName>
        <fullName evidence="5">Cns1/TTC4 wheel domain-containing protein</fullName>
    </recommendedName>
</protein>
<dbReference type="GO" id="GO:0030544">
    <property type="term" value="F:Hsp70 protein binding"/>
    <property type="evidence" value="ECO:0007669"/>
    <property type="project" value="TreeGrafter"/>
</dbReference>
<organism evidence="6 7">
    <name type="scientific">Psilocybe cf. subviscida</name>
    <dbReference type="NCBI Taxonomy" id="2480587"/>
    <lineage>
        <taxon>Eukaryota</taxon>
        <taxon>Fungi</taxon>
        <taxon>Dikarya</taxon>
        <taxon>Basidiomycota</taxon>
        <taxon>Agaricomycotina</taxon>
        <taxon>Agaricomycetes</taxon>
        <taxon>Agaricomycetidae</taxon>
        <taxon>Agaricales</taxon>
        <taxon>Agaricineae</taxon>
        <taxon>Strophariaceae</taxon>
        <taxon>Psilocybe</taxon>
    </lineage>
</organism>
<dbReference type="GO" id="GO:0051879">
    <property type="term" value="F:Hsp90 protein binding"/>
    <property type="evidence" value="ECO:0007669"/>
    <property type="project" value="InterPro"/>
</dbReference>
<dbReference type="GO" id="GO:0006457">
    <property type="term" value="P:protein folding"/>
    <property type="evidence" value="ECO:0007669"/>
    <property type="project" value="TreeGrafter"/>
</dbReference>
<evidence type="ECO:0000256" key="4">
    <source>
        <dbReference type="PROSITE-ProRule" id="PRU00339"/>
    </source>
</evidence>
<accession>A0A8H5F3S9</accession>
<dbReference type="OrthoDB" id="1724687at2759"/>
<proteinExistence type="inferred from homology"/>
<sequence length="362" mass="40494">MDAPKVGPAPQPKQTAEEVLAAFDSVPLFMKTLPDDPADEPALAALQDLIYEGTPDEIAQNFKEQGNDYFKGKRYREASGFYTQGIDAKPTDKVLLEALLCNRAACNLELQNYGSVLRDCSKALTLNNSSSKAYYRSALALTSLSRYEEALDCCSRCLAYDADNTGVKAVQVRAAKLKGEADIREQKKQEEKRKEDEKKMVLKMALRSRNLLIFNKPGGSVNPVAPHFDPEDPKKASLIFPVCFLYPEHATSDIISEFHEDTTFVEHIENMFPPQAPPPDWDKKVTYTAANLVVYATTYTKRLFKVGKKMTLRDVCTVAKPKEGVKVDGLELRDGCLSFVVMPKGDVETKWIEEFKKTRDTA</sequence>
<dbReference type="GO" id="GO:0005634">
    <property type="term" value="C:nucleus"/>
    <property type="evidence" value="ECO:0007669"/>
    <property type="project" value="TreeGrafter"/>
</dbReference>
<keyword evidence="1" id="KW-0677">Repeat</keyword>
<dbReference type="Proteomes" id="UP000567179">
    <property type="component" value="Unassembled WGS sequence"/>
</dbReference>
<dbReference type="Gene3D" id="1.25.40.10">
    <property type="entry name" value="Tetratricopeptide repeat domain"/>
    <property type="match status" value="1"/>
</dbReference>
<evidence type="ECO:0000313" key="6">
    <source>
        <dbReference type="EMBL" id="KAF5322213.1"/>
    </source>
</evidence>
<evidence type="ECO:0000256" key="3">
    <source>
        <dbReference type="ARBA" id="ARBA00023602"/>
    </source>
</evidence>
<reference evidence="6 7" key="1">
    <citation type="journal article" date="2020" name="ISME J.">
        <title>Uncovering the hidden diversity of litter-decomposition mechanisms in mushroom-forming fungi.</title>
        <authorList>
            <person name="Floudas D."/>
            <person name="Bentzer J."/>
            <person name="Ahren D."/>
            <person name="Johansson T."/>
            <person name="Persson P."/>
            <person name="Tunlid A."/>
        </authorList>
    </citation>
    <scope>NUCLEOTIDE SEQUENCE [LARGE SCALE GENOMIC DNA]</scope>
    <source>
        <strain evidence="6 7">CBS 101986</strain>
    </source>
</reference>
<dbReference type="PANTHER" id="PTHR46035">
    <property type="entry name" value="TETRATRICOPEPTIDE REPEAT PROTEIN 4"/>
    <property type="match status" value="1"/>
</dbReference>
<comment type="similarity">
    <text evidence="3">Belongs to the TTC4 family.</text>
</comment>
<evidence type="ECO:0000256" key="1">
    <source>
        <dbReference type="ARBA" id="ARBA00022737"/>
    </source>
</evidence>
<dbReference type="EMBL" id="JAACJJ010000028">
    <property type="protein sequence ID" value="KAF5322213.1"/>
    <property type="molecule type" value="Genomic_DNA"/>
</dbReference>
<gene>
    <name evidence="6" type="ORF">D9619_001087</name>
</gene>
<feature type="domain" description="Cns1/TTC4 wheel" evidence="5">
    <location>
        <begin position="230"/>
        <end position="355"/>
    </location>
</feature>
<dbReference type="PANTHER" id="PTHR46035:SF1">
    <property type="entry name" value="TETRATRICOPEPTIDE REPEAT PROTEIN 4"/>
    <property type="match status" value="1"/>
</dbReference>
<name>A0A8H5F3S9_9AGAR</name>
<feature type="repeat" description="TPR" evidence="4">
    <location>
        <begin position="59"/>
        <end position="92"/>
    </location>
</feature>
<evidence type="ECO:0000256" key="2">
    <source>
        <dbReference type="ARBA" id="ARBA00022803"/>
    </source>
</evidence>
<dbReference type="GO" id="GO:0005829">
    <property type="term" value="C:cytosol"/>
    <property type="evidence" value="ECO:0007669"/>
    <property type="project" value="TreeGrafter"/>
</dbReference>
<dbReference type="Pfam" id="PF18972">
    <property type="entry name" value="Wheel"/>
    <property type="match status" value="1"/>
</dbReference>
<dbReference type="PROSITE" id="PS50005">
    <property type="entry name" value="TPR"/>
    <property type="match status" value="1"/>
</dbReference>
<keyword evidence="2 4" id="KW-0802">TPR repeat</keyword>
<dbReference type="InterPro" id="IPR019734">
    <property type="entry name" value="TPR_rpt"/>
</dbReference>
<comment type="caution">
    <text evidence="6">The sequence shown here is derived from an EMBL/GenBank/DDBJ whole genome shotgun (WGS) entry which is preliminary data.</text>
</comment>
<evidence type="ECO:0000313" key="7">
    <source>
        <dbReference type="Proteomes" id="UP000567179"/>
    </source>
</evidence>
<keyword evidence="7" id="KW-1185">Reference proteome</keyword>
<evidence type="ECO:0000259" key="5">
    <source>
        <dbReference type="Pfam" id="PF18972"/>
    </source>
</evidence>
<dbReference type="SUPFAM" id="SSF48452">
    <property type="entry name" value="TPR-like"/>
    <property type="match status" value="1"/>
</dbReference>
<dbReference type="InterPro" id="IPR011990">
    <property type="entry name" value="TPR-like_helical_dom_sf"/>
</dbReference>
<dbReference type="SMART" id="SM00028">
    <property type="entry name" value="TPR"/>
    <property type="match status" value="3"/>
</dbReference>